<dbReference type="SUPFAM" id="SSF52799">
    <property type="entry name" value="(Phosphotyrosine protein) phosphatases II"/>
    <property type="match status" value="1"/>
</dbReference>
<dbReference type="PANTHER" id="PTHR23339">
    <property type="entry name" value="TYROSINE SPECIFIC PROTEIN PHOSPHATASE AND DUAL SPECIFICITY PROTEIN PHOSPHATASE"/>
    <property type="match status" value="1"/>
</dbReference>
<dbReference type="InterPro" id="IPR016130">
    <property type="entry name" value="Tyr_Pase_AS"/>
</dbReference>
<organism evidence="2 3">
    <name type="scientific">Shewanella zhuhaiensis</name>
    <dbReference type="NCBI Taxonomy" id="2919576"/>
    <lineage>
        <taxon>Bacteria</taxon>
        <taxon>Pseudomonadati</taxon>
        <taxon>Pseudomonadota</taxon>
        <taxon>Gammaproteobacteria</taxon>
        <taxon>Alteromonadales</taxon>
        <taxon>Shewanellaceae</taxon>
        <taxon>Shewanella</taxon>
    </lineage>
</organism>
<dbReference type="Proteomes" id="UP001297581">
    <property type="component" value="Unassembled WGS sequence"/>
</dbReference>
<reference evidence="2 3" key="1">
    <citation type="submission" date="2022-02" db="EMBL/GenBank/DDBJ databases">
        <title>The genome sequence of Shewanella sp. 3B26.</title>
        <authorList>
            <person name="Du J."/>
        </authorList>
    </citation>
    <scope>NUCLEOTIDE SEQUENCE [LARGE SCALE GENOMIC DNA]</scope>
    <source>
        <strain evidence="2 3">3B26</strain>
    </source>
</reference>
<sequence length="155" mass="17137">MKHLYWMVDGVLAGRCGPCFEPWDLGELKQAGIGALVSFSDDIGDPAALPAAGIAHLHRPLPRNVPPRDEDLQLYTQVIQESLNWIDTWEAKSVPVLVHCALGNDRTGLLLAAYMMRRGAAPVHAVSQVRSLREQAFSADGWDQLVYDVLYSLQD</sequence>
<dbReference type="Gene3D" id="3.90.190.10">
    <property type="entry name" value="Protein tyrosine phosphatase superfamily"/>
    <property type="match status" value="1"/>
</dbReference>
<dbReference type="PROSITE" id="PS50056">
    <property type="entry name" value="TYR_PHOSPHATASE_2"/>
    <property type="match status" value="1"/>
</dbReference>
<dbReference type="PROSITE" id="PS00383">
    <property type="entry name" value="TYR_PHOSPHATASE_1"/>
    <property type="match status" value="1"/>
</dbReference>
<dbReference type="InterPro" id="IPR029021">
    <property type="entry name" value="Prot-tyrosine_phosphatase-like"/>
</dbReference>
<name>A0AAJ1BFQ4_9GAMM</name>
<comment type="caution">
    <text evidence="2">The sequence shown here is derived from an EMBL/GenBank/DDBJ whole genome shotgun (WGS) entry which is preliminary data.</text>
</comment>
<dbReference type="InterPro" id="IPR000340">
    <property type="entry name" value="Dual-sp_phosphatase_cat-dom"/>
</dbReference>
<dbReference type="InterPro" id="IPR050561">
    <property type="entry name" value="PTP"/>
</dbReference>
<dbReference type="EMBL" id="JAKUDL010000002">
    <property type="protein sequence ID" value="MCH4293951.1"/>
    <property type="molecule type" value="Genomic_DNA"/>
</dbReference>
<accession>A0AAJ1BFQ4</accession>
<keyword evidence="3" id="KW-1185">Reference proteome</keyword>
<proteinExistence type="predicted"/>
<dbReference type="AlphaFoldDB" id="A0AAJ1BFQ4"/>
<dbReference type="SMART" id="SM00404">
    <property type="entry name" value="PTPc_motif"/>
    <property type="match status" value="1"/>
</dbReference>
<protein>
    <submittedName>
        <fullName evidence="2">Dual specificity protein phosphatase family protein</fullName>
    </submittedName>
</protein>
<evidence type="ECO:0000259" key="1">
    <source>
        <dbReference type="PROSITE" id="PS50056"/>
    </source>
</evidence>
<feature type="domain" description="Tyrosine specific protein phosphatases" evidence="1">
    <location>
        <begin position="73"/>
        <end position="133"/>
    </location>
</feature>
<dbReference type="RefSeq" id="WP_126167352.1">
    <property type="nucleotide sequence ID" value="NZ_JAKUDL010000002.1"/>
</dbReference>
<dbReference type="InterPro" id="IPR003595">
    <property type="entry name" value="Tyr_Pase_cat"/>
</dbReference>
<evidence type="ECO:0000313" key="2">
    <source>
        <dbReference type="EMBL" id="MCH4293951.1"/>
    </source>
</evidence>
<dbReference type="InterPro" id="IPR000387">
    <property type="entry name" value="Tyr_Pase_dom"/>
</dbReference>
<dbReference type="Pfam" id="PF00782">
    <property type="entry name" value="DSPc"/>
    <property type="match status" value="1"/>
</dbReference>
<evidence type="ECO:0000313" key="3">
    <source>
        <dbReference type="Proteomes" id="UP001297581"/>
    </source>
</evidence>
<gene>
    <name evidence="2" type="ORF">MJ923_06505</name>
</gene>